<gene>
    <name evidence="4" type="ORF">NM04_09855</name>
</gene>
<dbReference type="SUPFAM" id="SSF50129">
    <property type="entry name" value="GroES-like"/>
    <property type="match status" value="1"/>
</dbReference>
<comment type="caution">
    <text evidence="4">The sequence shown here is derived from an EMBL/GenBank/DDBJ whole genome shotgun (WGS) entry which is preliminary data.</text>
</comment>
<dbReference type="GO" id="GO:0008270">
    <property type="term" value="F:zinc ion binding"/>
    <property type="evidence" value="ECO:0007669"/>
    <property type="project" value="InterPro"/>
</dbReference>
<dbReference type="Proteomes" id="UP000283254">
    <property type="component" value="Unassembled WGS sequence"/>
</dbReference>
<organism evidence="4 5">
    <name type="scientific">Massilia aurea</name>
    <dbReference type="NCBI Taxonomy" id="373040"/>
    <lineage>
        <taxon>Bacteria</taxon>
        <taxon>Pseudomonadati</taxon>
        <taxon>Pseudomonadota</taxon>
        <taxon>Betaproteobacteria</taxon>
        <taxon>Burkholderiales</taxon>
        <taxon>Oxalobacteraceae</taxon>
        <taxon>Telluria group</taxon>
        <taxon>Massilia</taxon>
    </lineage>
</organism>
<evidence type="ECO:0000313" key="4">
    <source>
        <dbReference type="EMBL" id="RNF30945.1"/>
    </source>
</evidence>
<reference evidence="4" key="1">
    <citation type="submission" date="2014-10" db="EMBL/GenBank/DDBJ databases">
        <title>Massilia sp. genome.</title>
        <authorList>
            <person name="Xu B."/>
            <person name="Dai L."/>
            <person name="Huang Z."/>
        </authorList>
    </citation>
    <scope>NUCLEOTIDE SEQUENCE [LARGE SCALE GENOMIC DNA]</scope>
    <source>
        <strain evidence="4">CFS-1</strain>
    </source>
</reference>
<dbReference type="Gene3D" id="3.40.50.720">
    <property type="entry name" value="NAD(P)-binding Rossmann-like Domain"/>
    <property type="match status" value="1"/>
</dbReference>
<dbReference type="InterPro" id="IPR002364">
    <property type="entry name" value="Quin_OxRdtase/zeta-crystal_CS"/>
</dbReference>
<keyword evidence="2" id="KW-0560">Oxidoreductase</keyword>
<dbReference type="FunFam" id="3.40.50.720:FF:000053">
    <property type="entry name" value="Quinone oxidoreductase 1"/>
    <property type="match status" value="1"/>
</dbReference>
<evidence type="ECO:0000259" key="3">
    <source>
        <dbReference type="SMART" id="SM00829"/>
    </source>
</evidence>
<dbReference type="InterPro" id="IPR013154">
    <property type="entry name" value="ADH-like_N"/>
</dbReference>
<evidence type="ECO:0000256" key="1">
    <source>
        <dbReference type="ARBA" id="ARBA00022857"/>
    </source>
</evidence>
<dbReference type="PANTHER" id="PTHR48106:SF13">
    <property type="entry name" value="QUINONE OXIDOREDUCTASE-RELATED"/>
    <property type="match status" value="1"/>
</dbReference>
<keyword evidence="1" id="KW-0521">NADP</keyword>
<dbReference type="InterPro" id="IPR011032">
    <property type="entry name" value="GroES-like_sf"/>
</dbReference>
<dbReference type="OrthoDB" id="9805883at2"/>
<dbReference type="Gene3D" id="3.90.180.10">
    <property type="entry name" value="Medium-chain alcohol dehydrogenases, catalytic domain"/>
    <property type="match status" value="1"/>
</dbReference>
<dbReference type="PANTHER" id="PTHR48106">
    <property type="entry name" value="QUINONE OXIDOREDUCTASE PIG3-RELATED"/>
    <property type="match status" value="1"/>
</dbReference>
<dbReference type="NCBIfam" id="NF008024">
    <property type="entry name" value="PRK10754.1"/>
    <property type="match status" value="1"/>
</dbReference>
<dbReference type="InterPro" id="IPR047618">
    <property type="entry name" value="QOR-like"/>
</dbReference>
<sequence length="333" mass="35341">MLAKAIRIAATGGPEVMEYVDVEAPAPGPGEARIVQHAIGLNFIDVYFRTGLYPQPLPGFLGKEGAGVVEAVGEGVTHVRPGDRVAYAGGPLGAYASVRTMPAHFLVRLPDAIGFETAAAMMLQGLTVQYLLRQTYPVKAGDTILFHAAAGGVGLIACQWARALGVRLIGTVGSKEKGELALRHGAAHVINYNDEDIVARVRELTGGEGVPVVYDSVGKDTFTASLDCLRRRGLMVSFGNASGAVEPFAPAELSKRGSLFLTRPTLFDYMSNQEEQEAMTAELFEMVGSGKVKVEVRQTFALAEAGEAHRALEARRTTGSTVLIPELTSELAS</sequence>
<dbReference type="Pfam" id="PF00107">
    <property type="entry name" value="ADH_zinc_N"/>
    <property type="match status" value="1"/>
</dbReference>
<accession>A0A422QLR7</accession>
<dbReference type="Pfam" id="PF08240">
    <property type="entry name" value="ADH_N"/>
    <property type="match status" value="1"/>
</dbReference>
<dbReference type="CDD" id="cd05286">
    <property type="entry name" value="QOR2"/>
    <property type="match status" value="1"/>
</dbReference>
<dbReference type="SUPFAM" id="SSF51735">
    <property type="entry name" value="NAD(P)-binding Rossmann-fold domains"/>
    <property type="match status" value="1"/>
</dbReference>
<evidence type="ECO:0000256" key="2">
    <source>
        <dbReference type="ARBA" id="ARBA00023002"/>
    </source>
</evidence>
<dbReference type="InterPro" id="IPR020843">
    <property type="entry name" value="ER"/>
</dbReference>
<proteinExistence type="predicted"/>
<name>A0A422QLR7_9BURK</name>
<dbReference type="PROSITE" id="PS01162">
    <property type="entry name" value="QOR_ZETA_CRYSTAL"/>
    <property type="match status" value="1"/>
</dbReference>
<keyword evidence="5" id="KW-1185">Reference proteome</keyword>
<dbReference type="GO" id="GO:0005829">
    <property type="term" value="C:cytosol"/>
    <property type="evidence" value="ECO:0007669"/>
    <property type="project" value="TreeGrafter"/>
</dbReference>
<protein>
    <submittedName>
        <fullName evidence="4">Quinone oxidoreductase</fullName>
    </submittedName>
</protein>
<dbReference type="InterPro" id="IPR013149">
    <property type="entry name" value="ADH-like_C"/>
</dbReference>
<dbReference type="SMART" id="SM00829">
    <property type="entry name" value="PKS_ER"/>
    <property type="match status" value="1"/>
</dbReference>
<dbReference type="InterPro" id="IPR036291">
    <property type="entry name" value="NAD(P)-bd_dom_sf"/>
</dbReference>
<dbReference type="EMBL" id="JSAB01000080">
    <property type="protein sequence ID" value="RNF30945.1"/>
    <property type="molecule type" value="Genomic_DNA"/>
</dbReference>
<dbReference type="GO" id="GO:0035925">
    <property type="term" value="F:mRNA 3'-UTR AU-rich region binding"/>
    <property type="evidence" value="ECO:0007669"/>
    <property type="project" value="TreeGrafter"/>
</dbReference>
<dbReference type="GO" id="GO:0070402">
    <property type="term" value="F:NADPH binding"/>
    <property type="evidence" value="ECO:0007669"/>
    <property type="project" value="TreeGrafter"/>
</dbReference>
<feature type="domain" description="Enoyl reductase (ER)" evidence="3">
    <location>
        <begin position="12"/>
        <end position="323"/>
    </location>
</feature>
<dbReference type="AlphaFoldDB" id="A0A422QLR7"/>
<evidence type="ECO:0000313" key="5">
    <source>
        <dbReference type="Proteomes" id="UP000283254"/>
    </source>
</evidence>
<dbReference type="GO" id="GO:0003960">
    <property type="term" value="F:quinone reductase (NADPH) activity"/>
    <property type="evidence" value="ECO:0007669"/>
    <property type="project" value="InterPro"/>
</dbReference>
<dbReference type="RefSeq" id="WP_123069368.1">
    <property type="nucleotide sequence ID" value="NZ_JSAB01000080.1"/>
</dbReference>